<dbReference type="Proteomes" id="UP001642540">
    <property type="component" value="Unassembled WGS sequence"/>
</dbReference>
<evidence type="ECO:0000259" key="9">
    <source>
        <dbReference type="Pfam" id="PF10502"/>
    </source>
</evidence>
<reference evidence="10 11" key="1">
    <citation type="submission" date="2024-08" db="EMBL/GenBank/DDBJ databases">
        <authorList>
            <person name="Cucini C."/>
            <person name="Frati F."/>
        </authorList>
    </citation>
    <scope>NUCLEOTIDE SEQUENCE [LARGE SCALE GENOMIC DNA]</scope>
</reference>
<organism evidence="10 11">
    <name type="scientific">Orchesella dallaii</name>
    <dbReference type="NCBI Taxonomy" id="48710"/>
    <lineage>
        <taxon>Eukaryota</taxon>
        <taxon>Metazoa</taxon>
        <taxon>Ecdysozoa</taxon>
        <taxon>Arthropoda</taxon>
        <taxon>Hexapoda</taxon>
        <taxon>Collembola</taxon>
        <taxon>Entomobryomorpha</taxon>
        <taxon>Entomobryoidea</taxon>
        <taxon>Orchesellidae</taxon>
        <taxon>Orchesellinae</taxon>
        <taxon>Orchesella</taxon>
    </lineage>
</organism>
<evidence type="ECO:0000256" key="3">
    <source>
        <dbReference type="ARBA" id="ARBA00022792"/>
    </source>
</evidence>
<dbReference type="InterPro" id="IPR036286">
    <property type="entry name" value="LexA/Signal_pep-like_sf"/>
</dbReference>
<dbReference type="SUPFAM" id="SSF51306">
    <property type="entry name" value="LexA/Signal peptidase"/>
    <property type="match status" value="1"/>
</dbReference>
<evidence type="ECO:0000313" key="10">
    <source>
        <dbReference type="EMBL" id="CAL8106942.1"/>
    </source>
</evidence>
<evidence type="ECO:0000256" key="7">
    <source>
        <dbReference type="ARBA" id="ARBA00038445"/>
    </source>
</evidence>
<keyword evidence="6" id="KW-0472">Membrane</keyword>
<keyword evidence="5" id="KW-0496">Mitochondrion</keyword>
<feature type="region of interest" description="Disordered" evidence="8">
    <location>
        <begin position="110"/>
        <end position="155"/>
    </location>
</feature>
<dbReference type="PANTHER" id="PTHR12383:SF16">
    <property type="entry name" value="MITOCHONDRIAL INNER MEMBRANE PROTEASE SUBUNIT 1"/>
    <property type="match status" value="1"/>
</dbReference>
<evidence type="ECO:0000256" key="8">
    <source>
        <dbReference type="SAM" id="MobiDB-lite"/>
    </source>
</evidence>
<dbReference type="CDD" id="cd06530">
    <property type="entry name" value="S26_SPase_I"/>
    <property type="match status" value="1"/>
</dbReference>
<comment type="caution">
    <text evidence="10">The sequence shown here is derived from an EMBL/GenBank/DDBJ whole genome shotgun (WGS) entry which is preliminary data.</text>
</comment>
<dbReference type="PANTHER" id="PTHR12383">
    <property type="entry name" value="PROTEASE FAMILY S26 MITOCHONDRIAL INNER MEMBRANE PROTEASE-RELATED"/>
    <property type="match status" value="1"/>
</dbReference>
<evidence type="ECO:0000256" key="1">
    <source>
        <dbReference type="ARBA" id="ARBA00004273"/>
    </source>
</evidence>
<keyword evidence="3" id="KW-0999">Mitochondrion inner membrane</keyword>
<comment type="similarity">
    <text evidence="7">Belongs to the peptidase S26 family. IMP1 subfamily.</text>
</comment>
<gene>
    <name evidence="10" type="ORF">ODALV1_LOCUS12525</name>
</gene>
<evidence type="ECO:0000256" key="2">
    <source>
        <dbReference type="ARBA" id="ARBA00011805"/>
    </source>
</evidence>
<dbReference type="Gene3D" id="2.10.109.10">
    <property type="entry name" value="Umud Fragment, subunit A"/>
    <property type="match status" value="1"/>
</dbReference>
<evidence type="ECO:0000256" key="5">
    <source>
        <dbReference type="ARBA" id="ARBA00023128"/>
    </source>
</evidence>
<dbReference type="PRINTS" id="PR00727">
    <property type="entry name" value="LEADERPTASE"/>
</dbReference>
<protein>
    <recommendedName>
        <fullName evidence="9">Peptidase S26 domain-containing protein</fullName>
    </recommendedName>
</protein>
<dbReference type="InterPro" id="IPR019757">
    <property type="entry name" value="Pept_S26A_signal_pept_1_Lys-AS"/>
</dbReference>
<dbReference type="Pfam" id="PF10502">
    <property type="entry name" value="Peptidase_S26"/>
    <property type="match status" value="1"/>
</dbReference>
<evidence type="ECO:0000256" key="6">
    <source>
        <dbReference type="ARBA" id="ARBA00023136"/>
    </source>
</evidence>
<evidence type="ECO:0000256" key="4">
    <source>
        <dbReference type="ARBA" id="ARBA00022801"/>
    </source>
</evidence>
<comment type="subcellular location">
    <subcellularLocation>
        <location evidence="1">Mitochondrion inner membrane</location>
    </subcellularLocation>
</comment>
<dbReference type="InterPro" id="IPR052064">
    <property type="entry name" value="Mito_IMP1_subunit"/>
</dbReference>
<name>A0ABP1QSC1_9HEXA</name>
<dbReference type="InterPro" id="IPR019533">
    <property type="entry name" value="Peptidase_S26"/>
</dbReference>
<keyword evidence="11" id="KW-1185">Reference proteome</keyword>
<feature type="domain" description="Peptidase S26" evidence="9">
    <location>
        <begin position="1"/>
        <end position="61"/>
    </location>
</feature>
<accession>A0ABP1QSC1</accession>
<feature type="compositionally biased region" description="Basic and acidic residues" evidence="8">
    <location>
        <begin position="122"/>
        <end position="139"/>
    </location>
</feature>
<dbReference type="InterPro" id="IPR000223">
    <property type="entry name" value="Pept_S26A_signal_pept_1"/>
</dbReference>
<evidence type="ECO:0000313" key="11">
    <source>
        <dbReference type="Proteomes" id="UP001642540"/>
    </source>
</evidence>
<dbReference type="PROSITE" id="PS00760">
    <property type="entry name" value="SPASE_I_2"/>
    <property type="match status" value="1"/>
</dbReference>
<keyword evidence="4" id="KW-0378">Hydrolase</keyword>
<comment type="subunit">
    <text evidence="2">Heterodimer of 2 subunits, IMMPL1 and IMMPL2.</text>
</comment>
<proteinExistence type="inferred from homology"/>
<sequence>MEPTLRTRDILLTEHISPRLKRIDIGDVVVARSPQDHRCVCKRVVAGPGDTVLYKNDMFTVPEDCVWLEGDNKGNSNDSRYYGPVPYSMVRRRCFCKVWPELDLSLGAGKRNFSESTPEMQQRVDCREEEVHENEDPLEKNQQQTDSLEREESGSGCATCYNNNGLCDKTNVERVEMFSLMKTSDTASSVDSLQRLT</sequence>
<dbReference type="EMBL" id="CAXLJM020000038">
    <property type="protein sequence ID" value="CAL8106942.1"/>
    <property type="molecule type" value="Genomic_DNA"/>
</dbReference>